<reference evidence="6 7" key="1">
    <citation type="submission" date="2023-03" db="EMBL/GenBank/DDBJ databases">
        <title>WGS of Gossypium arboreum.</title>
        <authorList>
            <person name="Yu D."/>
        </authorList>
    </citation>
    <scope>NUCLEOTIDE SEQUENCE [LARGE SCALE GENOMIC DNA]</scope>
    <source>
        <tissue evidence="6">Leaf</tissue>
    </source>
</reference>
<keyword evidence="7" id="KW-1185">Reference proteome</keyword>
<dbReference type="EMBL" id="JARKNE010000007">
    <property type="protein sequence ID" value="KAK5818698.1"/>
    <property type="molecule type" value="Genomic_DNA"/>
</dbReference>
<proteinExistence type="predicted"/>
<dbReference type="InterPro" id="IPR012677">
    <property type="entry name" value="Nucleotide-bd_a/b_plait_sf"/>
</dbReference>
<dbReference type="Gene3D" id="3.30.70.330">
    <property type="match status" value="3"/>
</dbReference>
<keyword evidence="1" id="KW-0507">mRNA processing</keyword>
<evidence type="ECO:0000259" key="5">
    <source>
        <dbReference type="PROSITE" id="PS50102"/>
    </source>
</evidence>
<evidence type="ECO:0000313" key="6">
    <source>
        <dbReference type="EMBL" id="KAK5818698.1"/>
    </source>
</evidence>
<evidence type="ECO:0000313" key="7">
    <source>
        <dbReference type="Proteomes" id="UP001358586"/>
    </source>
</evidence>
<evidence type="ECO:0000256" key="1">
    <source>
        <dbReference type="ARBA" id="ARBA00022664"/>
    </source>
</evidence>
<organism evidence="6 7">
    <name type="scientific">Gossypium arboreum</name>
    <name type="common">Tree cotton</name>
    <name type="synonym">Gossypium nanking</name>
    <dbReference type="NCBI Taxonomy" id="29729"/>
    <lineage>
        <taxon>Eukaryota</taxon>
        <taxon>Viridiplantae</taxon>
        <taxon>Streptophyta</taxon>
        <taxon>Embryophyta</taxon>
        <taxon>Tracheophyta</taxon>
        <taxon>Spermatophyta</taxon>
        <taxon>Magnoliopsida</taxon>
        <taxon>eudicotyledons</taxon>
        <taxon>Gunneridae</taxon>
        <taxon>Pentapetalae</taxon>
        <taxon>rosids</taxon>
        <taxon>malvids</taxon>
        <taxon>Malvales</taxon>
        <taxon>Malvaceae</taxon>
        <taxon>Malvoideae</taxon>
        <taxon>Gossypium</taxon>
    </lineage>
</organism>
<protein>
    <recommendedName>
        <fullName evidence="5">RRM domain-containing protein</fullName>
    </recommendedName>
</protein>
<feature type="domain" description="RRM" evidence="5">
    <location>
        <begin position="123"/>
        <end position="202"/>
    </location>
</feature>
<evidence type="ECO:0000256" key="4">
    <source>
        <dbReference type="PROSITE-ProRule" id="PRU00176"/>
    </source>
</evidence>
<keyword evidence="2" id="KW-0677">Repeat</keyword>
<accession>A0ABR0PBU9</accession>
<sequence>MATITATQQHHHPTSLEEVRTLWIGDLQFWVDESYLNSCFAHTGEVPHSLPSYILLVSIKIIRNKITGQPEGYGFVEFVSHQAAERILQTYNGTPMPGTDQMFRLNWASFGIGERRTDPGLEHSIFVGDLASDVTDYLLQETFRAHYPSVRGAKVVTDPNTGRSKGYGFVKFADEMERNRAMTEMNGVYCSTRAMRISAATPKKTTAGFQQQYAVAKAVYPVPAYTTPMQVLPPDNDNTNTTIFVGNLDPNVTEEELKQFFSPLGEIVYVKIPAAKGCGFVQFATRTSAEEAIQRMQGQMIGQQVVRISWGRSPTAKQDLPGAWGTQVDPNQWSAYYGYGQGYDAYAYGATQDPSLYAYGAYAGYAQYSQQIEGSQEMAAITAAVPGVEQREESYDPLATPDVDKLNATYLSVHGSAIVGRPLWLRTSFLPQA</sequence>
<dbReference type="SMART" id="SM00360">
    <property type="entry name" value="RRM"/>
    <property type="match status" value="3"/>
</dbReference>
<keyword evidence="3 4" id="KW-0694">RNA-binding</keyword>
<comment type="caution">
    <text evidence="6">The sequence shown here is derived from an EMBL/GenBank/DDBJ whole genome shotgun (WGS) entry which is preliminary data.</text>
</comment>
<dbReference type="Pfam" id="PF00076">
    <property type="entry name" value="RRM_1"/>
    <property type="match status" value="3"/>
</dbReference>
<feature type="domain" description="RRM" evidence="5">
    <location>
        <begin position="241"/>
        <end position="313"/>
    </location>
</feature>
<dbReference type="CDD" id="cd12344">
    <property type="entry name" value="RRM1_SECp43_like"/>
    <property type="match status" value="1"/>
</dbReference>
<dbReference type="PANTHER" id="PTHR47640:SF10">
    <property type="entry name" value="TRNA SELENOCYSTEINE 1-ASSOCIATED PROTEIN 1-RELATED"/>
    <property type="match status" value="1"/>
</dbReference>
<evidence type="ECO:0000256" key="3">
    <source>
        <dbReference type="ARBA" id="ARBA00022884"/>
    </source>
</evidence>
<name>A0ABR0PBU9_GOSAR</name>
<dbReference type="PANTHER" id="PTHR47640">
    <property type="entry name" value="TRNA SELENOCYSTEINE 1-ASSOCIATED PROTEIN 1-RELATED-RELATED"/>
    <property type="match status" value="1"/>
</dbReference>
<gene>
    <name evidence="6" type="ORF">PVK06_023642</name>
</gene>
<evidence type="ECO:0000256" key="2">
    <source>
        <dbReference type="ARBA" id="ARBA00022737"/>
    </source>
</evidence>
<dbReference type="Proteomes" id="UP001358586">
    <property type="component" value="Chromosome 7"/>
</dbReference>
<dbReference type="InterPro" id="IPR000504">
    <property type="entry name" value="RRM_dom"/>
</dbReference>
<dbReference type="PROSITE" id="PS50102">
    <property type="entry name" value="RRM"/>
    <property type="match status" value="3"/>
</dbReference>
<dbReference type="CDD" id="cd12345">
    <property type="entry name" value="RRM2_SECp43_like"/>
    <property type="match status" value="1"/>
</dbReference>
<dbReference type="InterPro" id="IPR050825">
    <property type="entry name" value="RBM42_RBP45_47-like"/>
</dbReference>
<feature type="domain" description="RRM" evidence="5">
    <location>
        <begin position="20"/>
        <end position="110"/>
    </location>
</feature>
<dbReference type="SUPFAM" id="SSF54928">
    <property type="entry name" value="RNA-binding domain, RBD"/>
    <property type="match status" value="3"/>
</dbReference>
<dbReference type="InterPro" id="IPR035979">
    <property type="entry name" value="RBD_domain_sf"/>
</dbReference>